<dbReference type="EMBL" id="KQ429753">
    <property type="protein sequence ID" value="KOF65194.1"/>
    <property type="molecule type" value="Genomic_DNA"/>
</dbReference>
<evidence type="ECO:0000256" key="5">
    <source>
        <dbReference type="ARBA" id="ARBA00022490"/>
    </source>
</evidence>
<evidence type="ECO:0000256" key="16">
    <source>
        <dbReference type="ARBA" id="ARBA00059677"/>
    </source>
</evidence>
<keyword evidence="13" id="KW-0511">Multifunctional enzyme</keyword>
<evidence type="ECO:0000256" key="3">
    <source>
        <dbReference type="ARBA" id="ARBA00011245"/>
    </source>
</evidence>
<comment type="catalytic activity">
    <reaction evidence="14">
        <text>(R)-4'-phosphopantetheine + ATP + H(+) = 3'-dephospho-CoA + diphosphate</text>
        <dbReference type="Rhea" id="RHEA:19801"/>
        <dbReference type="ChEBI" id="CHEBI:15378"/>
        <dbReference type="ChEBI" id="CHEBI:30616"/>
        <dbReference type="ChEBI" id="CHEBI:33019"/>
        <dbReference type="ChEBI" id="CHEBI:57328"/>
        <dbReference type="ChEBI" id="CHEBI:61723"/>
        <dbReference type="EC" id="2.7.7.3"/>
    </reaction>
    <physiologicalReaction direction="left-to-right" evidence="14">
        <dbReference type="Rhea" id="RHEA:19802"/>
    </physiologicalReaction>
</comment>
<dbReference type="CDD" id="cd02022">
    <property type="entry name" value="DPCK"/>
    <property type="match status" value="1"/>
</dbReference>
<dbReference type="GO" id="GO:0005759">
    <property type="term" value="C:mitochondrial matrix"/>
    <property type="evidence" value="ECO:0007669"/>
    <property type="project" value="UniProtKB-SubCell"/>
</dbReference>
<dbReference type="AlphaFoldDB" id="A0A0L8FKJ1"/>
<keyword evidence="12" id="KW-0496">Mitochondrion</keyword>
<dbReference type="GO" id="GO:0015937">
    <property type="term" value="P:coenzyme A biosynthetic process"/>
    <property type="evidence" value="ECO:0007669"/>
    <property type="project" value="InterPro"/>
</dbReference>
<dbReference type="InterPro" id="IPR001977">
    <property type="entry name" value="Depp_CoAkinase"/>
</dbReference>
<comment type="similarity">
    <text evidence="19">In the central section; belongs to the eukaryotic CoaD family.</text>
</comment>
<keyword evidence="5" id="KW-0963">Cytoplasm</keyword>
<evidence type="ECO:0000256" key="7">
    <source>
        <dbReference type="ARBA" id="ARBA00022679"/>
    </source>
</evidence>
<dbReference type="Gene3D" id="3.40.50.300">
    <property type="entry name" value="P-loop containing nucleotide triphosphate hydrolases"/>
    <property type="match status" value="1"/>
</dbReference>
<protein>
    <recommendedName>
        <fullName evidence="21">Bifunctional coenzyme A synthase</fullName>
        <ecNumber evidence="20">2.7.1.24</ecNumber>
        <ecNumber evidence="4">2.7.7.3</ecNumber>
    </recommendedName>
</protein>
<keyword evidence="7" id="KW-0808">Transferase</keyword>
<dbReference type="GO" id="GO:0004595">
    <property type="term" value="F:pantetheine-phosphate adenylyltransferase activity"/>
    <property type="evidence" value="ECO:0007669"/>
    <property type="project" value="UniProtKB-EC"/>
</dbReference>
<gene>
    <name evidence="23" type="ORF">OCBIM_22016208mg</name>
</gene>
<evidence type="ECO:0000256" key="11">
    <source>
        <dbReference type="ARBA" id="ARBA00022840"/>
    </source>
</evidence>
<evidence type="ECO:0000256" key="14">
    <source>
        <dbReference type="ARBA" id="ARBA00051310"/>
    </source>
</evidence>
<evidence type="ECO:0000313" key="23">
    <source>
        <dbReference type="EMBL" id="KOF65194.1"/>
    </source>
</evidence>
<dbReference type="EC" id="2.7.1.24" evidence="20"/>
<dbReference type="NCBIfam" id="TIGR00125">
    <property type="entry name" value="cyt_tran_rel"/>
    <property type="match status" value="1"/>
</dbReference>
<evidence type="ECO:0000256" key="21">
    <source>
        <dbReference type="ARBA" id="ARBA00067394"/>
    </source>
</evidence>
<dbReference type="PROSITE" id="PS51219">
    <property type="entry name" value="DPCK"/>
    <property type="match status" value="1"/>
</dbReference>
<dbReference type="InterPro" id="IPR027417">
    <property type="entry name" value="P-loop_NTPase"/>
</dbReference>
<keyword evidence="6" id="KW-0597">Phosphoprotein</keyword>
<comment type="pathway">
    <text evidence="18">Cofactor biosynthesis; coenzyme A biosynthesis; CoA from (R)-pantothenate: step 5/5.</text>
</comment>
<dbReference type="SUPFAM" id="SSF52540">
    <property type="entry name" value="P-loop containing nucleoside triphosphate hydrolases"/>
    <property type="match status" value="1"/>
</dbReference>
<evidence type="ECO:0000256" key="15">
    <source>
        <dbReference type="ARBA" id="ARBA00051912"/>
    </source>
</evidence>
<evidence type="ECO:0000259" key="22">
    <source>
        <dbReference type="Pfam" id="PF01467"/>
    </source>
</evidence>
<evidence type="ECO:0000256" key="13">
    <source>
        <dbReference type="ARBA" id="ARBA00023268"/>
    </source>
</evidence>
<evidence type="ECO:0000256" key="4">
    <source>
        <dbReference type="ARBA" id="ARBA00012392"/>
    </source>
</evidence>
<comment type="subcellular location">
    <subcellularLocation>
        <location evidence="2">Cytoplasm</location>
    </subcellularLocation>
    <subcellularLocation>
        <location evidence="1">Mitochondrion matrix</location>
    </subcellularLocation>
</comment>
<dbReference type="EMBL" id="KQ429753">
    <property type="protein sequence ID" value="KOF65195.1"/>
    <property type="molecule type" value="Genomic_DNA"/>
</dbReference>
<dbReference type="Gene3D" id="3.40.50.620">
    <property type="entry name" value="HUPs"/>
    <property type="match status" value="1"/>
</dbReference>
<dbReference type="KEGG" id="obi:106882755"/>
<dbReference type="FunFam" id="3.40.50.620:FF:000089">
    <property type="entry name" value="Bifunctional coenzyme A synthase"/>
    <property type="match status" value="1"/>
</dbReference>
<dbReference type="CDD" id="cd02164">
    <property type="entry name" value="PPAT_CoAS"/>
    <property type="match status" value="1"/>
</dbReference>
<dbReference type="NCBIfam" id="TIGR00152">
    <property type="entry name" value="dephospho-CoA kinase"/>
    <property type="match status" value="1"/>
</dbReference>
<proteinExistence type="inferred from homology"/>
<evidence type="ECO:0000256" key="17">
    <source>
        <dbReference type="ARBA" id="ARBA00060565"/>
    </source>
</evidence>
<dbReference type="InterPro" id="IPR004821">
    <property type="entry name" value="Cyt_trans-like"/>
</dbReference>
<accession>A0A0L8FKJ1</accession>
<dbReference type="STRING" id="37653.A0A0L8FKJ1"/>
<evidence type="ECO:0000256" key="18">
    <source>
        <dbReference type="ARBA" id="ARBA00060696"/>
    </source>
</evidence>
<keyword evidence="9" id="KW-0547">Nucleotide-binding</keyword>
<evidence type="ECO:0000256" key="2">
    <source>
        <dbReference type="ARBA" id="ARBA00004496"/>
    </source>
</evidence>
<dbReference type="PANTHER" id="PTHR10695:SF46">
    <property type="entry name" value="BIFUNCTIONAL COENZYME A SYNTHASE-RELATED"/>
    <property type="match status" value="1"/>
</dbReference>
<evidence type="ECO:0000256" key="6">
    <source>
        <dbReference type="ARBA" id="ARBA00022553"/>
    </source>
</evidence>
<dbReference type="EC" id="2.7.7.3" evidence="4"/>
<feature type="domain" description="Cytidyltransferase-like" evidence="22">
    <location>
        <begin position="197"/>
        <end position="302"/>
    </location>
</feature>
<keyword evidence="8" id="KW-0548">Nucleotidyltransferase</keyword>
<name>A0A0L8FKJ1_OCTBM</name>
<reference evidence="23" key="1">
    <citation type="submission" date="2015-07" db="EMBL/GenBank/DDBJ databases">
        <title>MeaNS - Measles Nucleotide Surveillance Program.</title>
        <authorList>
            <person name="Tran T."/>
            <person name="Druce J."/>
        </authorList>
    </citation>
    <scope>NUCLEOTIDE SEQUENCE</scope>
    <source>
        <strain evidence="23">UCB-OBI-ISO-001</strain>
        <tissue evidence="23">Gonad</tissue>
    </source>
</reference>
<dbReference type="FunFam" id="3.40.50.300:FF:000899">
    <property type="entry name" value="Bifunctional coenzyme A synthase"/>
    <property type="match status" value="1"/>
</dbReference>
<evidence type="ECO:0000256" key="8">
    <source>
        <dbReference type="ARBA" id="ARBA00022695"/>
    </source>
</evidence>
<evidence type="ECO:0000256" key="1">
    <source>
        <dbReference type="ARBA" id="ARBA00004305"/>
    </source>
</evidence>
<dbReference type="OMA" id="EIHCHEV"/>
<dbReference type="GO" id="GO:0005524">
    <property type="term" value="F:ATP binding"/>
    <property type="evidence" value="ECO:0007669"/>
    <property type="project" value="UniProtKB-KW"/>
</dbReference>
<dbReference type="Pfam" id="PF01121">
    <property type="entry name" value="CoaE"/>
    <property type="match status" value="1"/>
</dbReference>
<evidence type="ECO:0000256" key="10">
    <source>
        <dbReference type="ARBA" id="ARBA00022777"/>
    </source>
</evidence>
<comment type="pathway">
    <text evidence="17">Cofactor biosynthesis; coenzyme A biosynthesis; CoA from (R)-pantothenate: step 4/5.</text>
</comment>
<dbReference type="HAMAP" id="MF_00376">
    <property type="entry name" value="Dephospho_CoA_kinase"/>
    <property type="match status" value="1"/>
</dbReference>
<dbReference type="PANTHER" id="PTHR10695">
    <property type="entry name" value="DEPHOSPHO-COA KINASE-RELATED"/>
    <property type="match status" value="1"/>
</dbReference>
<keyword evidence="10" id="KW-0418">Kinase</keyword>
<dbReference type="NCBIfam" id="NF001985">
    <property type="entry name" value="PRK00777.1"/>
    <property type="match status" value="1"/>
</dbReference>
<organism evidence="23">
    <name type="scientific">Octopus bimaculoides</name>
    <name type="common">California two-spotted octopus</name>
    <dbReference type="NCBI Taxonomy" id="37653"/>
    <lineage>
        <taxon>Eukaryota</taxon>
        <taxon>Metazoa</taxon>
        <taxon>Spiralia</taxon>
        <taxon>Lophotrochozoa</taxon>
        <taxon>Mollusca</taxon>
        <taxon>Cephalopoda</taxon>
        <taxon>Coleoidea</taxon>
        <taxon>Octopodiformes</taxon>
        <taxon>Octopoda</taxon>
        <taxon>Incirrata</taxon>
        <taxon>Octopodidae</taxon>
        <taxon>Octopus</taxon>
    </lineage>
</organism>
<comment type="function">
    <text evidence="16">Bifunctional enzyme that catalyzes the fourth and fifth sequential steps of CoA biosynthetic pathway. The fourth reaction is catalyzed by the phosphopantetheine adenylyltransferase, coded by the coaD domain; the fifth reaction is catalyzed by the dephospho-CoA kinase, coded by the coaE domain. May act as a point of CoA biosynthesis regulation.</text>
</comment>
<evidence type="ECO:0000256" key="20">
    <source>
        <dbReference type="ARBA" id="ARBA00066359"/>
    </source>
</evidence>
<comment type="subunit">
    <text evidence="3">Monomer.</text>
</comment>
<keyword evidence="11" id="KW-0067">ATP-binding</keyword>
<evidence type="ECO:0000256" key="19">
    <source>
        <dbReference type="ARBA" id="ARBA00061673"/>
    </source>
</evidence>
<dbReference type="Pfam" id="PF01467">
    <property type="entry name" value="CTP_transf_like"/>
    <property type="match status" value="1"/>
</dbReference>
<evidence type="ECO:0000256" key="9">
    <source>
        <dbReference type="ARBA" id="ARBA00022741"/>
    </source>
</evidence>
<comment type="catalytic activity">
    <reaction evidence="15">
        <text>3'-dephospho-CoA + ATP = ADP + CoA + H(+)</text>
        <dbReference type="Rhea" id="RHEA:18245"/>
        <dbReference type="ChEBI" id="CHEBI:15378"/>
        <dbReference type="ChEBI" id="CHEBI:30616"/>
        <dbReference type="ChEBI" id="CHEBI:57287"/>
        <dbReference type="ChEBI" id="CHEBI:57328"/>
        <dbReference type="ChEBI" id="CHEBI:456216"/>
        <dbReference type="EC" id="2.7.1.24"/>
    </reaction>
    <physiologicalReaction direction="left-to-right" evidence="15">
        <dbReference type="Rhea" id="RHEA:18246"/>
    </physiologicalReaction>
</comment>
<dbReference type="GO" id="GO:0004140">
    <property type="term" value="F:dephospho-CoA kinase activity"/>
    <property type="evidence" value="ECO:0007669"/>
    <property type="project" value="UniProtKB-EC"/>
</dbReference>
<dbReference type="InterPro" id="IPR014729">
    <property type="entry name" value="Rossmann-like_a/b/a_fold"/>
</dbReference>
<evidence type="ECO:0000256" key="12">
    <source>
        <dbReference type="ARBA" id="ARBA00023128"/>
    </source>
</evidence>
<dbReference type="SUPFAM" id="SSF52374">
    <property type="entry name" value="Nucleotidylyl transferase"/>
    <property type="match status" value="1"/>
</dbReference>
<sequence>MSRSVLLLLTSPIPKLKSKVQAILQASKQYAKNSLYIQLQPMQKPSKPSSATVFKLKHVAPTEDAFHLMQQFYQTNAALFKQIDLRIILDSFGAAPVPDPVVTKTTTSSSGQDQTYQSLRNFDLILHDFITSDANHKNKFLHDVAHCFPKCDLGQNFENIVPLPLPQTPLNDDASPRTTDDTSGVASVVMTTYGHVVLGGTFDRLHAGHKVLLTQACLLSSHAVMIGVTDDNFAARKVLSELLEPLEVRMQSVRDFIEDVKPGTKLELVPLQDMYGPTITDATMDCLVVTMETSKGATMINTERSKRGLPPLEVRIIDLLDEEANTEYQDLLEPKISSSNERKLLLGTLIKKPDFSSKPIPNWPYCIGLTGGIASGKSSLCKRLQNLGAAVVDCDKLGHQVYCKDTPVYHQIVEYFGKEILAPNGEIQRSSLGKIVFSDKNKLHQLNNMVWPAIGVAVKEEITKFAKEGKDIVVIEAAVLLEAKWTHMVHETWVAIIPKNEAVKRIMERNNLSKEDAEARIDSQLSNKERVEAANVVLCTQWDYEITQQQVEKAWKLLQGRLLPKD</sequence>
<dbReference type="OrthoDB" id="330671at2759"/>